<dbReference type="EMBL" id="LZZI01000063">
    <property type="protein sequence ID" value="OOM59897.1"/>
    <property type="molecule type" value="Genomic_DNA"/>
</dbReference>
<evidence type="ECO:0000313" key="2">
    <source>
        <dbReference type="Proteomes" id="UP000190973"/>
    </source>
</evidence>
<dbReference type="Gene3D" id="3.40.50.1010">
    <property type="entry name" value="5'-nuclease"/>
    <property type="match status" value="1"/>
</dbReference>
<dbReference type="SMART" id="SM00670">
    <property type="entry name" value="PINc"/>
    <property type="match status" value="1"/>
</dbReference>
<dbReference type="InterPro" id="IPR002716">
    <property type="entry name" value="PIN_dom"/>
</dbReference>
<evidence type="ECO:0000313" key="1">
    <source>
        <dbReference type="EMBL" id="OOM59897.1"/>
    </source>
</evidence>
<accession>A0A1S8S384</accession>
<reference evidence="1 2" key="1">
    <citation type="submission" date="2016-05" db="EMBL/GenBank/DDBJ databases">
        <title>Microbial solvent formation.</title>
        <authorList>
            <person name="Poehlein A."/>
            <person name="Montoya Solano J.D."/>
            <person name="Flitsch S."/>
            <person name="Krabben P."/>
            <person name="Duerre P."/>
            <person name="Daniel R."/>
        </authorList>
    </citation>
    <scope>NUCLEOTIDE SEQUENCE [LARGE SCALE GENOMIC DNA]</scope>
    <source>
        <strain evidence="1 2">DSM 53</strain>
    </source>
</reference>
<protein>
    <submittedName>
        <fullName evidence="1">Uncharacterized protein</fullName>
    </submittedName>
</protein>
<proteinExistence type="predicted"/>
<dbReference type="AlphaFoldDB" id="A0A1S8S384"/>
<name>A0A1S8S384_CLOBE</name>
<sequence>MNKYLLDTNVVIGLWKQYPSIINKLIEDEKIIILKEVSEELVIKERKVYKGQQVLSERFCKLLFSIIEINKSNLEEFSSKLNIKYSKSGNIYLNSINKLSQNDLLLLYACHSDDNLVLVTEDKYLYNAANQILGEDKVMTLNMMIDDQYSEVNSVGQFE</sequence>
<dbReference type="Proteomes" id="UP000190973">
    <property type="component" value="Unassembled WGS sequence"/>
</dbReference>
<gene>
    <name evidence="1" type="ORF">CLBCK_32160</name>
</gene>
<dbReference type="RefSeq" id="WP_077839642.1">
    <property type="nucleotide sequence ID" value="NZ_CP107022.1"/>
</dbReference>
<dbReference type="SUPFAM" id="SSF88723">
    <property type="entry name" value="PIN domain-like"/>
    <property type="match status" value="1"/>
</dbReference>
<organism evidence="1 2">
    <name type="scientific">Clostridium beijerinckii</name>
    <name type="common">Clostridium MP</name>
    <dbReference type="NCBI Taxonomy" id="1520"/>
    <lineage>
        <taxon>Bacteria</taxon>
        <taxon>Bacillati</taxon>
        <taxon>Bacillota</taxon>
        <taxon>Clostridia</taxon>
        <taxon>Eubacteriales</taxon>
        <taxon>Clostridiaceae</taxon>
        <taxon>Clostridium</taxon>
    </lineage>
</organism>
<dbReference type="InterPro" id="IPR029060">
    <property type="entry name" value="PIN-like_dom_sf"/>
</dbReference>
<comment type="caution">
    <text evidence="1">The sequence shown here is derived from an EMBL/GenBank/DDBJ whole genome shotgun (WGS) entry which is preliminary data.</text>
</comment>